<accession>A0A4R5WGM6</accession>
<evidence type="ECO:0008006" key="4">
    <source>
        <dbReference type="Google" id="ProtNLM"/>
    </source>
</evidence>
<gene>
    <name evidence="2" type="ORF">EUA03_11650</name>
</gene>
<keyword evidence="1" id="KW-1133">Transmembrane helix</keyword>
<dbReference type="EMBL" id="SDLO01000008">
    <property type="protein sequence ID" value="TDK89454.1"/>
    <property type="molecule type" value="Genomic_DNA"/>
</dbReference>
<dbReference type="InterPro" id="IPR058714">
    <property type="entry name" value="LpqS"/>
</dbReference>
<protein>
    <recommendedName>
        <fullName evidence="4">Lipoprotein LpqS</fullName>
    </recommendedName>
</protein>
<proteinExistence type="predicted"/>
<reference evidence="2 3" key="1">
    <citation type="submission" date="2019-01" db="EMBL/GenBank/DDBJ databases">
        <title>High-quality-draft genome sequences of five non-tuberculosis mycobacteriaceae isolated from a nosocomial environment.</title>
        <authorList>
            <person name="Tiago I."/>
            <person name="Alarico S."/>
            <person name="Pereira S.G."/>
            <person name="Coelho C."/>
            <person name="Maranha A."/>
            <person name="Empadinhas N."/>
        </authorList>
    </citation>
    <scope>NUCLEOTIDE SEQUENCE [LARGE SCALE GENOMIC DNA]</scope>
    <source>
        <strain evidence="2 3">24AIII</strain>
    </source>
</reference>
<evidence type="ECO:0000313" key="2">
    <source>
        <dbReference type="EMBL" id="TDK89454.1"/>
    </source>
</evidence>
<organism evidence="2 3">
    <name type="scientific">Mycolicibacterium mucogenicum</name>
    <name type="common">Mycobacterium mucogenicum</name>
    <dbReference type="NCBI Taxonomy" id="56689"/>
    <lineage>
        <taxon>Bacteria</taxon>
        <taxon>Bacillati</taxon>
        <taxon>Actinomycetota</taxon>
        <taxon>Actinomycetes</taxon>
        <taxon>Mycobacteriales</taxon>
        <taxon>Mycobacteriaceae</taxon>
        <taxon>Mycolicibacterium</taxon>
    </lineage>
</organism>
<dbReference type="Proteomes" id="UP000294929">
    <property type="component" value="Unassembled WGS sequence"/>
</dbReference>
<keyword evidence="1" id="KW-0812">Transmembrane</keyword>
<evidence type="ECO:0000313" key="3">
    <source>
        <dbReference type="Proteomes" id="UP000294929"/>
    </source>
</evidence>
<sequence>MTTRPMRWRTAAVLLVALLGLGLGIQLGAKPVATAHAHAAPMLVAPGHTLPSVTAEHPHARDGSILPAPELFATAGLPRSATTLLALGLVVALCVATVCWCASRTLTSRGPPRQAAVTHTGRAVLTRLCISRR</sequence>
<keyword evidence="1" id="KW-0472">Membrane</keyword>
<evidence type="ECO:0000256" key="1">
    <source>
        <dbReference type="SAM" id="Phobius"/>
    </source>
</evidence>
<feature type="transmembrane region" description="Helical" evidence="1">
    <location>
        <begin position="84"/>
        <end position="103"/>
    </location>
</feature>
<name>A0A4R5WGM6_MYCMU</name>
<dbReference type="RefSeq" id="WP_133426665.1">
    <property type="nucleotide sequence ID" value="NZ_JAPMJT010000004.1"/>
</dbReference>
<dbReference type="Pfam" id="PF26327">
    <property type="entry name" value="LpqS"/>
    <property type="match status" value="1"/>
</dbReference>
<dbReference type="AlphaFoldDB" id="A0A4R5WGM6"/>
<comment type="caution">
    <text evidence="2">The sequence shown here is derived from an EMBL/GenBank/DDBJ whole genome shotgun (WGS) entry which is preliminary data.</text>
</comment>